<evidence type="ECO:0000256" key="3">
    <source>
        <dbReference type="ARBA" id="ARBA00022695"/>
    </source>
</evidence>
<dbReference type="UniPathway" id="UPA00241">
    <property type="reaction ID" value="UER00355"/>
</dbReference>
<dbReference type="EMBL" id="DTDR01000059">
    <property type="protein sequence ID" value="HGK63405.1"/>
    <property type="molecule type" value="Genomic_DNA"/>
</dbReference>
<feature type="binding site" evidence="9">
    <location>
        <position position="19"/>
    </location>
    <ligand>
        <name>ATP</name>
        <dbReference type="ChEBI" id="CHEBI:30616"/>
    </ligand>
</feature>
<comment type="function">
    <text evidence="9">Reversibly transfers an adenylyl group from ATP to 4'-phosphopantetheine, yielding dephospho-CoA (dPCoA) and pyrophosphate.</text>
</comment>
<comment type="pathway">
    <text evidence="9">Cofactor biosynthesis; coenzyme A biosynthesis; CoA from (R)-pantothenate: step 4/5.</text>
</comment>
<dbReference type="Gene3D" id="3.40.50.620">
    <property type="entry name" value="HUPs"/>
    <property type="match status" value="1"/>
</dbReference>
<comment type="similarity">
    <text evidence="9">Belongs to the bacterial CoaD family.</text>
</comment>
<gene>
    <name evidence="9" type="primary">coaD</name>
    <name evidence="11" type="ORF">ENU74_02245</name>
</gene>
<reference evidence="11" key="1">
    <citation type="journal article" date="2020" name="mSystems">
        <title>Genome- and Community-Level Interaction Insights into Carbon Utilization and Element Cycling Functions of Hydrothermarchaeota in Hydrothermal Sediment.</title>
        <authorList>
            <person name="Zhou Z."/>
            <person name="Liu Y."/>
            <person name="Xu W."/>
            <person name="Pan J."/>
            <person name="Luo Z.H."/>
            <person name="Li M."/>
        </authorList>
    </citation>
    <scope>NUCLEOTIDE SEQUENCE [LARGE SCALE GENOMIC DNA]</scope>
    <source>
        <strain evidence="11">SpSt-697</strain>
    </source>
</reference>
<dbReference type="PANTHER" id="PTHR21342">
    <property type="entry name" value="PHOSPHOPANTETHEINE ADENYLYLTRANSFERASE"/>
    <property type="match status" value="1"/>
</dbReference>
<dbReference type="AlphaFoldDB" id="A0A7V4E3P7"/>
<dbReference type="NCBIfam" id="TIGR01510">
    <property type="entry name" value="coaD_prev_kdtB"/>
    <property type="match status" value="1"/>
</dbReference>
<feature type="binding site" evidence="9">
    <location>
        <begin position="11"/>
        <end position="12"/>
    </location>
    <ligand>
        <name>ATP</name>
        <dbReference type="ChEBI" id="CHEBI:30616"/>
    </ligand>
</feature>
<feature type="binding site" evidence="9">
    <location>
        <position position="77"/>
    </location>
    <ligand>
        <name>substrate</name>
    </ligand>
</feature>
<evidence type="ECO:0000256" key="9">
    <source>
        <dbReference type="HAMAP-Rule" id="MF_00151"/>
    </source>
</evidence>
<dbReference type="EC" id="2.7.7.3" evidence="9"/>
<evidence type="ECO:0000256" key="7">
    <source>
        <dbReference type="ARBA" id="ARBA00022993"/>
    </source>
</evidence>
<dbReference type="PANTHER" id="PTHR21342:SF1">
    <property type="entry name" value="PHOSPHOPANTETHEINE ADENYLYLTRANSFERASE"/>
    <property type="match status" value="1"/>
</dbReference>
<name>A0A7V4E3P7_UNCW3</name>
<dbReference type="GO" id="GO:0005737">
    <property type="term" value="C:cytoplasm"/>
    <property type="evidence" value="ECO:0007669"/>
    <property type="project" value="UniProtKB-SubCell"/>
</dbReference>
<dbReference type="Pfam" id="PF01467">
    <property type="entry name" value="CTP_transf_like"/>
    <property type="match status" value="1"/>
</dbReference>
<proteinExistence type="inferred from homology"/>
<keyword evidence="6 9" id="KW-0460">Magnesium</keyword>
<dbReference type="PRINTS" id="PR01020">
    <property type="entry name" value="LPSBIOSNTHSS"/>
</dbReference>
<evidence type="ECO:0000256" key="8">
    <source>
        <dbReference type="ARBA" id="ARBA00029346"/>
    </source>
</evidence>
<evidence type="ECO:0000256" key="2">
    <source>
        <dbReference type="ARBA" id="ARBA00022679"/>
    </source>
</evidence>
<dbReference type="InterPro" id="IPR014729">
    <property type="entry name" value="Rossmann-like_a/b/a_fold"/>
</dbReference>
<evidence type="ECO:0000256" key="6">
    <source>
        <dbReference type="ARBA" id="ARBA00022842"/>
    </source>
</evidence>
<comment type="catalytic activity">
    <reaction evidence="8 9">
        <text>(R)-4'-phosphopantetheine + ATP + H(+) = 3'-dephospho-CoA + diphosphate</text>
        <dbReference type="Rhea" id="RHEA:19801"/>
        <dbReference type="ChEBI" id="CHEBI:15378"/>
        <dbReference type="ChEBI" id="CHEBI:30616"/>
        <dbReference type="ChEBI" id="CHEBI:33019"/>
        <dbReference type="ChEBI" id="CHEBI:57328"/>
        <dbReference type="ChEBI" id="CHEBI:61723"/>
        <dbReference type="EC" id="2.7.7.3"/>
    </reaction>
</comment>
<dbReference type="GO" id="GO:0004595">
    <property type="term" value="F:pantetheine-phosphate adenylyltransferase activity"/>
    <property type="evidence" value="ECO:0007669"/>
    <property type="project" value="UniProtKB-UniRule"/>
</dbReference>
<dbReference type="HAMAP" id="MF_00151">
    <property type="entry name" value="PPAT_bact"/>
    <property type="match status" value="1"/>
</dbReference>
<protein>
    <recommendedName>
        <fullName evidence="9">Phosphopantetheine adenylyltransferase</fullName>
        <ecNumber evidence="9">2.7.7.3</ecNumber>
    </recommendedName>
    <alternativeName>
        <fullName evidence="9">Dephospho-CoA pyrophosphorylase</fullName>
    </alternativeName>
    <alternativeName>
        <fullName evidence="9">Pantetheine-phosphate adenylyltransferase</fullName>
        <shortName evidence="9">PPAT</shortName>
    </alternativeName>
</protein>
<keyword evidence="2 9" id="KW-0808">Transferase</keyword>
<feature type="binding site" evidence="9">
    <location>
        <position position="91"/>
    </location>
    <ligand>
        <name>substrate</name>
    </ligand>
</feature>
<feature type="binding site" evidence="9">
    <location>
        <position position="102"/>
    </location>
    <ligand>
        <name>ATP</name>
        <dbReference type="ChEBI" id="CHEBI:30616"/>
    </ligand>
</feature>
<accession>A0A7V4E3P7</accession>
<dbReference type="NCBIfam" id="TIGR00125">
    <property type="entry name" value="cyt_tran_rel"/>
    <property type="match status" value="1"/>
</dbReference>
<evidence type="ECO:0000259" key="10">
    <source>
        <dbReference type="Pfam" id="PF01467"/>
    </source>
</evidence>
<comment type="cofactor">
    <cofactor evidence="9">
        <name>Mg(2+)</name>
        <dbReference type="ChEBI" id="CHEBI:18420"/>
    </cofactor>
</comment>
<comment type="caution">
    <text evidence="11">The sequence shown here is derived from an EMBL/GenBank/DDBJ whole genome shotgun (WGS) entry which is preliminary data.</text>
</comment>
<evidence type="ECO:0000256" key="5">
    <source>
        <dbReference type="ARBA" id="ARBA00022840"/>
    </source>
</evidence>
<keyword evidence="4 9" id="KW-0547">Nucleotide-binding</keyword>
<dbReference type="InterPro" id="IPR004821">
    <property type="entry name" value="Cyt_trans-like"/>
</dbReference>
<feature type="domain" description="Cytidyltransferase-like" evidence="10">
    <location>
        <begin position="7"/>
        <end position="137"/>
    </location>
</feature>
<dbReference type="SUPFAM" id="SSF52374">
    <property type="entry name" value="Nucleotidylyl transferase"/>
    <property type="match status" value="1"/>
</dbReference>
<feature type="binding site" evidence="9">
    <location>
        <begin position="127"/>
        <end position="133"/>
    </location>
    <ligand>
        <name>ATP</name>
        <dbReference type="ChEBI" id="CHEBI:30616"/>
    </ligand>
</feature>
<keyword evidence="1 9" id="KW-0963">Cytoplasm</keyword>
<comment type="subcellular location">
    <subcellularLocation>
        <location evidence="9">Cytoplasm</location>
    </subcellularLocation>
</comment>
<keyword evidence="7 9" id="KW-0173">Coenzyme A biosynthesis</keyword>
<feature type="binding site" evidence="9">
    <location>
        <position position="43"/>
    </location>
    <ligand>
        <name>substrate</name>
    </ligand>
</feature>
<evidence type="ECO:0000256" key="4">
    <source>
        <dbReference type="ARBA" id="ARBA00022741"/>
    </source>
</evidence>
<organism evidence="11">
    <name type="scientific">candidate division WOR-3 bacterium</name>
    <dbReference type="NCBI Taxonomy" id="2052148"/>
    <lineage>
        <taxon>Bacteria</taxon>
        <taxon>Bacteria division WOR-3</taxon>
    </lineage>
</organism>
<keyword evidence="3 9" id="KW-0548">Nucleotidyltransferase</keyword>
<keyword evidence="5 9" id="KW-0067">ATP-binding</keyword>
<comment type="subunit">
    <text evidence="9">Homohexamer.</text>
</comment>
<evidence type="ECO:0000313" key="11">
    <source>
        <dbReference type="EMBL" id="HGK63405.1"/>
    </source>
</evidence>
<feature type="binding site" evidence="9">
    <location>
        <begin position="92"/>
        <end position="94"/>
    </location>
    <ligand>
        <name>ATP</name>
        <dbReference type="ChEBI" id="CHEBI:30616"/>
    </ligand>
</feature>
<dbReference type="InterPro" id="IPR001980">
    <property type="entry name" value="PPAT"/>
</dbReference>
<dbReference type="CDD" id="cd02163">
    <property type="entry name" value="PPAT"/>
    <property type="match status" value="1"/>
</dbReference>
<feature type="binding site" evidence="9">
    <location>
        <position position="11"/>
    </location>
    <ligand>
        <name>substrate</name>
    </ligand>
</feature>
<dbReference type="GO" id="GO:0005524">
    <property type="term" value="F:ATP binding"/>
    <property type="evidence" value="ECO:0007669"/>
    <property type="project" value="UniProtKB-KW"/>
</dbReference>
<feature type="site" description="Transition state stabilizer" evidence="9">
    <location>
        <position position="19"/>
    </location>
</feature>
<sequence>MKHKKIIYPGSFDPITNGHLDLIKRAKEIFDEVIVAVAKREEKRPLFSWEERIKLVKEAIEELNLENVNVYAYDSLLIDFCKKMGVFAILRGLRAVSDFDYEFQMALTNRKLLPEIETIFFVPSPEYIFLSASLVKEIAKYGGCLKKFVPLCVEKALKAKFSLCGE</sequence>
<dbReference type="GO" id="GO:0015937">
    <property type="term" value="P:coenzyme A biosynthetic process"/>
    <property type="evidence" value="ECO:0007669"/>
    <property type="project" value="UniProtKB-UniRule"/>
</dbReference>
<evidence type="ECO:0000256" key="1">
    <source>
        <dbReference type="ARBA" id="ARBA00022490"/>
    </source>
</evidence>